<gene>
    <name evidence="6" type="ORF">EZS28_014627</name>
</gene>
<dbReference type="AlphaFoldDB" id="A0A5J4W572"/>
<evidence type="ECO:0000256" key="4">
    <source>
        <dbReference type="SAM" id="MobiDB-lite"/>
    </source>
</evidence>
<dbReference type="Pfam" id="PF00888">
    <property type="entry name" value="Cullin"/>
    <property type="match status" value="1"/>
</dbReference>
<proteinExistence type="inferred from homology"/>
<evidence type="ECO:0000256" key="3">
    <source>
        <dbReference type="RuleBase" id="RU003829"/>
    </source>
</evidence>
<dbReference type="InterPro" id="IPR001373">
    <property type="entry name" value="Cullin_N"/>
</dbReference>
<dbReference type="SUPFAM" id="SSF74788">
    <property type="entry name" value="Cullin repeat-like"/>
    <property type="match status" value="1"/>
</dbReference>
<name>A0A5J4W572_9EUKA</name>
<sequence length="689" mass="79081">MALSRIEMNAIKDVNDAWNKYLKPTIEDVKSRIEGNASSTTKFSVNHFMRFTGIVQHLCQTLASTGDVSAKALKVFEDNCTKDINGLLKSLKDGPYLSELARRWEKYKIFVKIACALFQYLDVHHFNFEQPTGSNKEKRIRNLQKRAYDVFREQVFIKQKQDIQRLTLHFIDRERAGEAVDNAMLKNVVDLYVLLDPTLVFYNSLEMEFLQRARYYYQQLAKKSIDQDTAPEYMIKCETAFGLESQRVGNYMNVLTQKKIREVLDDELLRKYARRLINMKESGFLALVEQDKIEDLARMYRLMTHLDNALGIDLMATDFKTHIQSVGENLMLTQDVLPEKTSGKKGGIRGFNDDDDDDEERAITAKKKKKKKKGEMIVDAEEGGDQERVVTAKKKKKKKGLMLRDDEDDGDGITAPVNEDGEVGADLRGGGQQTEQEALSQVSTFVDQVLTLYRRYNRMYVESFQNFTKFNAAIKDAFTEFLNRTPEEGKRVFAELLAVYVDELMKSKAATALDEQISTRFDEIVGVLGYIHNKDIFSNRNDYLLSRRILDQGSETMIQEEAEKAFIVKLKQSMGDVFTSKQEGMFRDHAQQIELQTRFRDHLMNKNVDLGLELQVQVLTMSNWPKFTSDKVTVPDNLLQALKAFEQFYNESKPGQMLEWVHSCGSMGVDVKTVARLLIVSPCAPPANF</sequence>
<comment type="caution">
    <text evidence="6">The sequence shown here is derived from an EMBL/GenBank/DDBJ whole genome shotgun (WGS) entry which is preliminary data.</text>
</comment>
<evidence type="ECO:0000259" key="5">
    <source>
        <dbReference type="PROSITE" id="PS50069"/>
    </source>
</evidence>
<dbReference type="InterPro" id="IPR016159">
    <property type="entry name" value="Cullin_repeat-like_dom_sf"/>
</dbReference>
<dbReference type="Gene3D" id="4.10.1030.10">
    <property type="entry name" value="Ring Box Chain A, domain 5"/>
    <property type="match status" value="1"/>
</dbReference>
<reference evidence="6 7" key="1">
    <citation type="submission" date="2019-03" db="EMBL/GenBank/DDBJ databases">
        <title>Single cell metagenomics reveals metabolic interactions within the superorganism composed of flagellate Streblomastix strix and complex community of Bacteroidetes bacteria on its surface.</title>
        <authorList>
            <person name="Treitli S.C."/>
            <person name="Kolisko M."/>
            <person name="Husnik F."/>
            <person name="Keeling P."/>
            <person name="Hampl V."/>
        </authorList>
    </citation>
    <scope>NUCLEOTIDE SEQUENCE [LARGE SCALE GENOMIC DNA]</scope>
    <source>
        <strain evidence="6">ST1C</strain>
    </source>
</reference>
<dbReference type="OrthoDB" id="27073at2759"/>
<dbReference type="GO" id="GO:0006511">
    <property type="term" value="P:ubiquitin-dependent protein catabolic process"/>
    <property type="evidence" value="ECO:0007669"/>
    <property type="project" value="InterPro"/>
</dbReference>
<organism evidence="6 7">
    <name type="scientific">Streblomastix strix</name>
    <dbReference type="NCBI Taxonomy" id="222440"/>
    <lineage>
        <taxon>Eukaryota</taxon>
        <taxon>Metamonada</taxon>
        <taxon>Preaxostyla</taxon>
        <taxon>Oxymonadida</taxon>
        <taxon>Streblomastigidae</taxon>
        <taxon>Streblomastix</taxon>
    </lineage>
</organism>
<dbReference type="InterPro" id="IPR045093">
    <property type="entry name" value="Cullin"/>
</dbReference>
<dbReference type="GO" id="GO:0031625">
    <property type="term" value="F:ubiquitin protein ligase binding"/>
    <property type="evidence" value="ECO:0007669"/>
    <property type="project" value="InterPro"/>
</dbReference>
<dbReference type="InterPro" id="IPR036317">
    <property type="entry name" value="Cullin_homology_sf"/>
</dbReference>
<dbReference type="SUPFAM" id="SSF75632">
    <property type="entry name" value="Cullin homology domain"/>
    <property type="match status" value="1"/>
</dbReference>
<accession>A0A5J4W572</accession>
<dbReference type="Gene3D" id="1.20.1310.10">
    <property type="entry name" value="Cullin Repeats"/>
    <property type="match status" value="4"/>
</dbReference>
<feature type="region of interest" description="Disordered" evidence="4">
    <location>
        <begin position="400"/>
        <end position="420"/>
    </location>
</feature>
<evidence type="ECO:0000256" key="1">
    <source>
        <dbReference type="ARBA" id="ARBA00006019"/>
    </source>
</evidence>
<dbReference type="SMART" id="SM00182">
    <property type="entry name" value="CULLIN"/>
    <property type="match status" value="1"/>
</dbReference>
<comment type="similarity">
    <text evidence="1 2 3">Belongs to the cullin family.</text>
</comment>
<evidence type="ECO:0000313" key="6">
    <source>
        <dbReference type="EMBL" id="KAA6389845.1"/>
    </source>
</evidence>
<protein>
    <submittedName>
        <fullName evidence="6">Putative Cullin 1</fullName>
    </submittedName>
</protein>
<dbReference type="Pfam" id="PF26557">
    <property type="entry name" value="Cullin_AB"/>
    <property type="match status" value="1"/>
</dbReference>
<dbReference type="PANTHER" id="PTHR11932">
    <property type="entry name" value="CULLIN"/>
    <property type="match status" value="1"/>
</dbReference>
<feature type="region of interest" description="Disordered" evidence="4">
    <location>
        <begin position="338"/>
        <end position="359"/>
    </location>
</feature>
<dbReference type="PROSITE" id="PS50069">
    <property type="entry name" value="CULLIN_2"/>
    <property type="match status" value="1"/>
</dbReference>
<dbReference type="InterPro" id="IPR059120">
    <property type="entry name" value="Cullin-like_AB"/>
</dbReference>
<evidence type="ECO:0000256" key="2">
    <source>
        <dbReference type="PROSITE-ProRule" id="PRU00330"/>
    </source>
</evidence>
<dbReference type="Proteomes" id="UP000324800">
    <property type="component" value="Unassembled WGS sequence"/>
</dbReference>
<evidence type="ECO:0000313" key="7">
    <source>
        <dbReference type="Proteomes" id="UP000324800"/>
    </source>
</evidence>
<feature type="domain" description="Cullin family profile" evidence="5">
    <location>
        <begin position="492"/>
        <end position="663"/>
    </location>
</feature>
<dbReference type="EMBL" id="SNRW01003434">
    <property type="protein sequence ID" value="KAA6389845.1"/>
    <property type="molecule type" value="Genomic_DNA"/>
</dbReference>
<dbReference type="InterPro" id="IPR016158">
    <property type="entry name" value="Cullin_homology"/>
</dbReference>